<sequence>ALFDDPVTVRLTILVAIMIAISLPLNLGIHKNVKKMTTPGLQGESTGHDQRGC</sequence>
<evidence type="ECO:0000256" key="1">
    <source>
        <dbReference type="SAM" id="Phobius"/>
    </source>
</evidence>
<keyword evidence="1" id="KW-1133">Transmembrane helix</keyword>
<feature type="non-terminal residue" evidence="2">
    <location>
        <position position="1"/>
    </location>
</feature>
<comment type="caution">
    <text evidence="2">The sequence shown here is derived from an EMBL/GenBank/DDBJ whole genome shotgun (WGS) entry which is preliminary data.</text>
</comment>
<keyword evidence="1" id="KW-0812">Transmembrane</keyword>
<dbReference type="AlphaFoldDB" id="A0A0F9MCG0"/>
<organism evidence="2">
    <name type="scientific">marine sediment metagenome</name>
    <dbReference type="NCBI Taxonomy" id="412755"/>
    <lineage>
        <taxon>unclassified sequences</taxon>
        <taxon>metagenomes</taxon>
        <taxon>ecological metagenomes</taxon>
    </lineage>
</organism>
<evidence type="ECO:0000313" key="2">
    <source>
        <dbReference type="EMBL" id="KKM74290.1"/>
    </source>
</evidence>
<proteinExistence type="predicted"/>
<gene>
    <name evidence="2" type="ORF">LCGC14_1401900</name>
</gene>
<feature type="transmembrane region" description="Helical" evidence="1">
    <location>
        <begin position="12"/>
        <end position="29"/>
    </location>
</feature>
<keyword evidence="1" id="KW-0472">Membrane</keyword>
<protein>
    <submittedName>
        <fullName evidence="2">Uncharacterized protein</fullName>
    </submittedName>
</protein>
<accession>A0A0F9MCG0</accession>
<dbReference type="EMBL" id="LAZR01009164">
    <property type="protein sequence ID" value="KKM74290.1"/>
    <property type="molecule type" value="Genomic_DNA"/>
</dbReference>
<reference evidence="2" key="1">
    <citation type="journal article" date="2015" name="Nature">
        <title>Complex archaea that bridge the gap between prokaryotes and eukaryotes.</title>
        <authorList>
            <person name="Spang A."/>
            <person name="Saw J.H."/>
            <person name="Jorgensen S.L."/>
            <person name="Zaremba-Niedzwiedzka K."/>
            <person name="Martijn J."/>
            <person name="Lind A.E."/>
            <person name="van Eijk R."/>
            <person name="Schleper C."/>
            <person name="Guy L."/>
            <person name="Ettema T.J."/>
        </authorList>
    </citation>
    <scope>NUCLEOTIDE SEQUENCE</scope>
</reference>
<name>A0A0F9MCG0_9ZZZZ</name>